<dbReference type="EMBL" id="BAABDD010000003">
    <property type="protein sequence ID" value="GAA3731093.1"/>
    <property type="molecule type" value="Genomic_DNA"/>
</dbReference>
<keyword evidence="3 5" id="KW-1133">Transmembrane helix</keyword>
<evidence type="ECO:0000313" key="7">
    <source>
        <dbReference type="EMBL" id="GAA3731093.1"/>
    </source>
</evidence>
<dbReference type="Proteomes" id="UP001500908">
    <property type="component" value="Unassembled WGS sequence"/>
</dbReference>
<feature type="transmembrane region" description="Helical" evidence="5">
    <location>
        <begin position="56"/>
        <end position="77"/>
    </location>
</feature>
<reference evidence="8" key="1">
    <citation type="journal article" date="2019" name="Int. J. Syst. Evol. Microbiol.">
        <title>The Global Catalogue of Microorganisms (GCM) 10K type strain sequencing project: providing services to taxonomists for standard genome sequencing and annotation.</title>
        <authorList>
            <consortium name="The Broad Institute Genomics Platform"/>
            <consortium name="The Broad Institute Genome Sequencing Center for Infectious Disease"/>
            <person name="Wu L."/>
            <person name="Ma J."/>
        </authorList>
    </citation>
    <scope>NUCLEOTIDE SEQUENCE [LARGE SCALE GENOMIC DNA]</scope>
    <source>
        <strain evidence="8">JCM 17137</strain>
    </source>
</reference>
<keyword evidence="8" id="KW-1185">Reference proteome</keyword>
<dbReference type="Pfam" id="PF02656">
    <property type="entry name" value="DUF202"/>
    <property type="match status" value="1"/>
</dbReference>
<gene>
    <name evidence="7" type="ORF">GCM10022402_09710</name>
</gene>
<dbReference type="InterPro" id="IPR003807">
    <property type="entry name" value="DUF202"/>
</dbReference>
<evidence type="ECO:0000256" key="4">
    <source>
        <dbReference type="ARBA" id="ARBA00023136"/>
    </source>
</evidence>
<evidence type="ECO:0000256" key="2">
    <source>
        <dbReference type="ARBA" id="ARBA00022692"/>
    </source>
</evidence>
<evidence type="ECO:0000256" key="1">
    <source>
        <dbReference type="ARBA" id="ARBA00004127"/>
    </source>
</evidence>
<evidence type="ECO:0000259" key="6">
    <source>
        <dbReference type="Pfam" id="PF02656"/>
    </source>
</evidence>
<accession>A0ABP7F4D7</accession>
<name>A0ABP7F4D7_9ACTN</name>
<sequence length="127" mass="13751">MRRGVRPDPGLQPERTLMSWQRTLILVIVTTLLYVRDPFVDTLSAALTSPGATAITVARLFPALGVLVVCAVVLMHLRRRWRSTEHGRHDDATGRPAAPLARPWALIVVSLAVALLSAAVVVTAALN</sequence>
<dbReference type="RefSeq" id="WP_344967697.1">
    <property type="nucleotide sequence ID" value="NZ_BAABDD010000003.1"/>
</dbReference>
<keyword evidence="2 5" id="KW-0812">Transmembrane</keyword>
<feature type="domain" description="DUF202" evidence="6">
    <location>
        <begin position="8"/>
        <end position="85"/>
    </location>
</feature>
<evidence type="ECO:0000256" key="5">
    <source>
        <dbReference type="SAM" id="Phobius"/>
    </source>
</evidence>
<keyword evidence="4 5" id="KW-0472">Membrane</keyword>
<organism evidence="7 8">
    <name type="scientific">Salinactinospora qingdaonensis</name>
    <dbReference type="NCBI Taxonomy" id="702744"/>
    <lineage>
        <taxon>Bacteria</taxon>
        <taxon>Bacillati</taxon>
        <taxon>Actinomycetota</taxon>
        <taxon>Actinomycetes</taxon>
        <taxon>Streptosporangiales</taxon>
        <taxon>Nocardiopsidaceae</taxon>
        <taxon>Salinactinospora</taxon>
    </lineage>
</organism>
<feature type="transmembrane region" description="Helical" evidence="5">
    <location>
        <begin position="20"/>
        <end position="36"/>
    </location>
</feature>
<proteinExistence type="predicted"/>
<comment type="caution">
    <text evidence="7">The sequence shown here is derived from an EMBL/GenBank/DDBJ whole genome shotgun (WGS) entry which is preliminary data.</text>
</comment>
<feature type="transmembrane region" description="Helical" evidence="5">
    <location>
        <begin position="104"/>
        <end position="126"/>
    </location>
</feature>
<evidence type="ECO:0000313" key="8">
    <source>
        <dbReference type="Proteomes" id="UP001500908"/>
    </source>
</evidence>
<comment type="subcellular location">
    <subcellularLocation>
        <location evidence="1">Endomembrane system</location>
        <topology evidence="1">Multi-pass membrane protein</topology>
    </subcellularLocation>
</comment>
<evidence type="ECO:0000256" key="3">
    <source>
        <dbReference type="ARBA" id="ARBA00022989"/>
    </source>
</evidence>
<protein>
    <recommendedName>
        <fullName evidence="6">DUF202 domain-containing protein</fullName>
    </recommendedName>
</protein>